<dbReference type="InterPro" id="IPR018062">
    <property type="entry name" value="HTH_AraC-typ_CS"/>
</dbReference>
<dbReference type="InterPro" id="IPR002491">
    <property type="entry name" value="ABC_transptr_periplasmic_BD"/>
</dbReference>
<dbReference type="SUPFAM" id="SSF53807">
    <property type="entry name" value="Helical backbone' metal receptor"/>
    <property type="match status" value="1"/>
</dbReference>
<keyword evidence="1" id="KW-0805">Transcription regulation</keyword>
<evidence type="ECO:0000313" key="6">
    <source>
        <dbReference type="EMBL" id="MFC4307140.1"/>
    </source>
</evidence>
<dbReference type="Pfam" id="PF12833">
    <property type="entry name" value="HTH_18"/>
    <property type="match status" value="1"/>
</dbReference>
<dbReference type="SUPFAM" id="SSF46689">
    <property type="entry name" value="Homeodomain-like"/>
    <property type="match status" value="2"/>
</dbReference>
<keyword evidence="3" id="KW-0804">Transcription</keyword>
<dbReference type="InterPro" id="IPR018060">
    <property type="entry name" value="HTH_AraC"/>
</dbReference>
<dbReference type="SMART" id="SM00342">
    <property type="entry name" value="HTH_ARAC"/>
    <property type="match status" value="1"/>
</dbReference>
<evidence type="ECO:0000259" key="5">
    <source>
        <dbReference type="PROSITE" id="PS50983"/>
    </source>
</evidence>
<dbReference type="InterPro" id="IPR020449">
    <property type="entry name" value="Tscrpt_reg_AraC-type_HTH"/>
</dbReference>
<dbReference type="PROSITE" id="PS50983">
    <property type="entry name" value="FE_B12_PBP"/>
    <property type="match status" value="1"/>
</dbReference>
<organism evidence="6 7">
    <name type="scientific">Cohnella boryungensis</name>
    <dbReference type="NCBI Taxonomy" id="768479"/>
    <lineage>
        <taxon>Bacteria</taxon>
        <taxon>Bacillati</taxon>
        <taxon>Bacillota</taxon>
        <taxon>Bacilli</taxon>
        <taxon>Bacillales</taxon>
        <taxon>Paenibacillaceae</taxon>
        <taxon>Cohnella</taxon>
    </lineage>
</organism>
<dbReference type="PANTHER" id="PTHR43280:SF28">
    <property type="entry name" value="HTH-TYPE TRANSCRIPTIONAL ACTIVATOR RHAS"/>
    <property type="match status" value="1"/>
</dbReference>
<dbReference type="Gene3D" id="3.40.50.1980">
    <property type="entry name" value="Nitrogenase molybdenum iron protein domain"/>
    <property type="match status" value="2"/>
</dbReference>
<protein>
    <submittedName>
        <fullName evidence="6">Helix-turn-helix domain-containing protein</fullName>
    </submittedName>
</protein>
<comment type="caution">
    <text evidence="6">The sequence shown here is derived from an EMBL/GenBank/DDBJ whole genome shotgun (WGS) entry which is preliminary data.</text>
</comment>
<dbReference type="InterPro" id="IPR009057">
    <property type="entry name" value="Homeodomain-like_sf"/>
</dbReference>
<feature type="domain" description="HTH araC/xylS-type" evidence="4">
    <location>
        <begin position="21"/>
        <end position="119"/>
    </location>
</feature>
<name>A0ABV8SJE0_9BACL</name>
<dbReference type="RefSeq" id="WP_204604566.1">
    <property type="nucleotide sequence ID" value="NZ_JBHSED010000071.1"/>
</dbReference>
<evidence type="ECO:0000256" key="3">
    <source>
        <dbReference type="ARBA" id="ARBA00023163"/>
    </source>
</evidence>
<dbReference type="Gene3D" id="1.10.10.60">
    <property type="entry name" value="Homeodomain-like"/>
    <property type="match status" value="2"/>
</dbReference>
<accession>A0ABV8SJE0</accession>
<evidence type="ECO:0000313" key="7">
    <source>
        <dbReference type="Proteomes" id="UP001595755"/>
    </source>
</evidence>
<reference evidence="7" key="1">
    <citation type="journal article" date="2019" name="Int. J. Syst. Evol. Microbiol.">
        <title>The Global Catalogue of Microorganisms (GCM) 10K type strain sequencing project: providing services to taxonomists for standard genome sequencing and annotation.</title>
        <authorList>
            <consortium name="The Broad Institute Genomics Platform"/>
            <consortium name="The Broad Institute Genome Sequencing Center for Infectious Disease"/>
            <person name="Wu L."/>
            <person name="Ma J."/>
        </authorList>
    </citation>
    <scope>NUCLEOTIDE SEQUENCE [LARGE SCALE GENOMIC DNA]</scope>
    <source>
        <strain evidence="7">CGMCC 4.1641</strain>
    </source>
</reference>
<dbReference type="Pfam" id="PF01497">
    <property type="entry name" value="Peripla_BP_2"/>
    <property type="match status" value="1"/>
</dbReference>
<gene>
    <name evidence="6" type="ORF">ACFO1S_27315</name>
</gene>
<dbReference type="Proteomes" id="UP001595755">
    <property type="component" value="Unassembled WGS sequence"/>
</dbReference>
<sequence>MNQSGSCGERSRGQASDHRLSAVRSYMEQHFHEPLTVEQLAAAAYISPKYFVDLFKKTYGQSAMDFLTDLRINRAKRYLTETDYRLREIAQRVGYSDEFYFSRKFKKEVGVSPSSFAAQPKQRVAACSPSMIGQLLALGLVPVAAPLNSKWTPYYYHAYQAQIQLHMKYEEPNPVPELDRLVRIRPDAIIGTGRIAEEERRILSGIAPSLFVDYQDEWRLQLRQVASFLRVEGRAVSWIKEYERKLGPAAARLADVIGQELLVVLRVNAEGIHLYRNRGIEEVLHQDLGLSFAYSEEPLYNCRLTLSELNELRPDRILVLVCPEAASRIYWLTLQHDPEWLRLKAVQSGCVHPIPSDPWLEYSAFSVSRMLDEMHLLFTGYCPSPAADTVHGCS</sequence>
<keyword evidence="2" id="KW-0238">DNA-binding</keyword>
<feature type="domain" description="Fe/B12 periplasmic-binding" evidence="5">
    <location>
        <begin position="123"/>
        <end position="382"/>
    </location>
</feature>
<evidence type="ECO:0000259" key="4">
    <source>
        <dbReference type="PROSITE" id="PS01124"/>
    </source>
</evidence>
<dbReference type="PROSITE" id="PS01124">
    <property type="entry name" value="HTH_ARAC_FAMILY_2"/>
    <property type="match status" value="1"/>
</dbReference>
<dbReference type="PROSITE" id="PS00041">
    <property type="entry name" value="HTH_ARAC_FAMILY_1"/>
    <property type="match status" value="1"/>
</dbReference>
<evidence type="ECO:0000256" key="2">
    <source>
        <dbReference type="ARBA" id="ARBA00023125"/>
    </source>
</evidence>
<keyword evidence="7" id="KW-1185">Reference proteome</keyword>
<dbReference type="PRINTS" id="PR00032">
    <property type="entry name" value="HTHARAC"/>
</dbReference>
<dbReference type="PANTHER" id="PTHR43280">
    <property type="entry name" value="ARAC-FAMILY TRANSCRIPTIONAL REGULATOR"/>
    <property type="match status" value="1"/>
</dbReference>
<evidence type="ECO:0000256" key="1">
    <source>
        <dbReference type="ARBA" id="ARBA00023015"/>
    </source>
</evidence>
<dbReference type="EMBL" id="JBHSED010000071">
    <property type="protein sequence ID" value="MFC4307140.1"/>
    <property type="molecule type" value="Genomic_DNA"/>
</dbReference>
<proteinExistence type="predicted"/>